<keyword evidence="3" id="KW-0449">Lipoprotein</keyword>
<dbReference type="Gene3D" id="3.30.70.100">
    <property type="match status" value="1"/>
</dbReference>
<dbReference type="SUPFAM" id="SSF55008">
    <property type="entry name" value="HMA, heavy metal-associated domain"/>
    <property type="match status" value="1"/>
</dbReference>
<reference evidence="6 7" key="1">
    <citation type="submission" date="2021-09" db="EMBL/GenBank/DDBJ databases">
        <title>Genomic insights and catalytic innovation underlie evolution of tropane alkaloids biosynthesis.</title>
        <authorList>
            <person name="Wang Y.-J."/>
            <person name="Tian T."/>
            <person name="Huang J.-P."/>
            <person name="Huang S.-X."/>
        </authorList>
    </citation>
    <scope>NUCLEOTIDE SEQUENCE [LARGE SCALE GENOMIC DNA]</scope>
    <source>
        <strain evidence="6">KIB-2018</strain>
        <tissue evidence="6">Leaf</tissue>
    </source>
</reference>
<evidence type="ECO:0000256" key="4">
    <source>
        <dbReference type="ARBA" id="ARBA00024045"/>
    </source>
</evidence>
<dbReference type="PANTHER" id="PTHR46195">
    <property type="entry name" value="HEAVY METAL-ASSOCIATED ISOPRENYLATED PLANT PROTEIN 7"/>
    <property type="match status" value="1"/>
</dbReference>
<feature type="domain" description="HMA" evidence="5">
    <location>
        <begin position="12"/>
        <end position="75"/>
    </location>
</feature>
<evidence type="ECO:0000259" key="5">
    <source>
        <dbReference type="PROSITE" id="PS50846"/>
    </source>
</evidence>
<protein>
    <recommendedName>
        <fullName evidence="5">HMA domain-containing protein</fullName>
    </recommendedName>
</protein>
<comment type="caution">
    <text evidence="6">The sequence shown here is derived from an EMBL/GenBank/DDBJ whole genome shotgun (WGS) entry which is preliminary data.</text>
</comment>
<name>A0AAV8TMB1_9ROSI</name>
<evidence type="ECO:0000256" key="3">
    <source>
        <dbReference type="ARBA" id="ARBA00023289"/>
    </source>
</evidence>
<dbReference type="Proteomes" id="UP001159364">
    <property type="component" value="Linkage Group LG04"/>
</dbReference>
<gene>
    <name evidence="6" type="ORF">K2173_017620</name>
</gene>
<keyword evidence="2" id="KW-0479">Metal-binding</keyword>
<dbReference type="PROSITE" id="PS50846">
    <property type="entry name" value="HMA_2"/>
    <property type="match status" value="1"/>
</dbReference>
<sequence>MGDEKKKDDLKEVVVEFNVPMHCNACERTVAKTISKFKGVERFTTEMNKHKVVVTGRVNPQKLLKKLEKKTRKRIEIFVDKNEEEDACNEEESNNKGENVELWFAWPPFFKCCKENDVLMMFSDENPNACSVM</sequence>
<dbReference type="Pfam" id="PF00403">
    <property type="entry name" value="HMA"/>
    <property type="match status" value="1"/>
</dbReference>
<dbReference type="InterPro" id="IPR006121">
    <property type="entry name" value="HMA_dom"/>
</dbReference>
<keyword evidence="1" id="KW-0488">Methylation</keyword>
<dbReference type="CDD" id="cd00371">
    <property type="entry name" value="HMA"/>
    <property type="match status" value="1"/>
</dbReference>
<evidence type="ECO:0000256" key="1">
    <source>
        <dbReference type="ARBA" id="ARBA00022481"/>
    </source>
</evidence>
<comment type="similarity">
    <text evidence="4">Belongs to the HIPP family.</text>
</comment>
<keyword evidence="7" id="KW-1185">Reference proteome</keyword>
<organism evidence="6 7">
    <name type="scientific">Erythroxylum novogranatense</name>
    <dbReference type="NCBI Taxonomy" id="1862640"/>
    <lineage>
        <taxon>Eukaryota</taxon>
        <taxon>Viridiplantae</taxon>
        <taxon>Streptophyta</taxon>
        <taxon>Embryophyta</taxon>
        <taxon>Tracheophyta</taxon>
        <taxon>Spermatophyta</taxon>
        <taxon>Magnoliopsida</taxon>
        <taxon>eudicotyledons</taxon>
        <taxon>Gunneridae</taxon>
        <taxon>Pentapetalae</taxon>
        <taxon>rosids</taxon>
        <taxon>fabids</taxon>
        <taxon>Malpighiales</taxon>
        <taxon>Erythroxylaceae</taxon>
        <taxon>Erythroxylum</taxon>
    </lineage>
</organism>
<evidence type="ECO:0000313" key="7">
    <source>
        <dbReference type="Proteomes" id="UP001159364"/>
    </source>
</evidence>
<accession>A0AAV8TMB1</accession>
<dbReference type="EMBL" id="JAIWQS010000004">
    <property type="protein sequence ID" value="KAJ8767551.1"/>
    <property type="molecule type" value="Genomic_DNA"/>
</dbReference>
<dbReference type="InterPro" id="IPR044577">
    <property type="entry name" value="HIPP4/7/8/17/18/19"/>
</dbReference>
<dbReference type="InterPro" id="IPR036163">
    <property type="entry name" value="HMA_dom_sf"/>
</dbReference>
<evidence type="ECO:0000256" key="2">
    <source>
        <dbReference type="ARBA" id="ARBA00022723"/>
    </source>
</evidence>
<dbReference type="AlphaFoldDB" id="A0AAV8TMB1"/>
<dbReference type="GO" id="GO:0046872">
    <property type="term" value="F:metal ion binding"/>
    <property type="evidence" value="ECO:0007669"/>
    <property type="project" value="UniProtKB-KW"/>
</dbReference>
<dbReference type="PANTHER" id="PTHR46195:SF18">
    <property type="entry name" value="SUPEROXIDE DISMUTASE 1 COPPER CHAPERONE-LIKE PROTEIN"/>
    <property type="match status" value="1"/>
</dbReference>
<keyword evidence="3" id="KW-0636">Prenylation</keyword>
<evidence type="ECO:0000313" key="6">
    <source>
        <dbReference type="EMBL" id="KAJ8767551.1"/>
    </source>
</evidence>
<proteinExistence type="inferred from homology"/>